<organism evidence="3 4">
    <name type="scientific">Sporomusa sphaeroides DSM 2875</name>
    <dbReference type="NCBI Taxonomy" id="1337886"/>
    <lineage>
        <taxon>Bacteria</taxon>
        <taxon>Bacillati</taxon>
        <taxon>Bacillota</taxon>
        <taxon>Negativicutes</taxon>
        <taxon>Selenomonadales</taxon>
        <taxon>Sporomusaceae</taxon>
        <taxon>Sporomusa</taxon>
    </lineage>
</organism>
<protein>
    <submittedName>
        <fullName evidence="3">Helix-turn-helix domain protein</fullName>
    </submittedName>
</protein>
<dbReference type="SUPFAM" id="SSF47413">
    <property type="entry name" value="lambda repressor-like DNA-binding domains"/>
    <property type="match status" value="1"/>
</dbReference>
<dbReference type="SMART" id="SM00530">
    <property type="entry name" value="HTH_XRE"/>
    <property type="match status" value="1"/>
</dbReference>
<keyword evidence="1" id="KW-0238">DNA-binding</keyword>
<evidence type="ECO:0000313" key="4">
    <source>
        <dbReference type="Proteomes" id="UP000245702"/>
    </source>
</evidence>
<gene>
    <name evidence="3" type="ORF">SSPH_00814</name>
</gene>
<dbReference type="EMBL" id="FCOW01000003">
    <property type="protein sequence ID" value="CVK18177.1"/>
    <property type="molecule type" value="Genomic_DNA"/>
</dbReference>
<sequence>MRGKHLAKYREIGRKVAFYRKLRNLTQESLSEQIDKSRSYISKIEAENSEMEFSLDILFDIADALKVDVAAFFNPIDVEIRGRYLKNK</sequence>
<evidence type="ECO:0000313" key="3">
    <source>
        <dbReference type="EMBL" id="CVK18177.1"/>
    </source>
</evidence>
<dbReference type="Pfam" id="PF01381">
    <property type="entry name" value="HTH_3"/>
    <property type="match status" value="1"/>
</dbReference>
<dbReference type="RefSeq" id="WP_075752935.1">
    <property type="nucleotide sequence ID" value="NZ_CP146991.1"/>
</dbReference>
<dbReference type="InterPro" id="IPR001387">
    <property type="entry name" value="Cro/C1-type_HTH"/>
</dbReference>
<comment type="caution">
    <text evidence="3">The sequence shown here is derived from an EMBL/GenBank/DDBJ whole genome shotgun (WGS) entry which is preliminary data.</text>
</comment>
<proteinExistence type="predicted"/>
<name>A0ABM9VZ48_9FIRM</name>
<accession>A0ABM9VZ48</accession>
<feature type="domain" description="HTH cro/C1-type" evidence="2">
    <location>
        <begin position="16"/>
        <end position="72"/>
    </location>
</feature>
<keyword evidence="4" id="KW-1185">Reference proteome</keyword>
<dbReference type="Gene3D" id="1.10.260.40">
    <property type="entry name" value="lambda repressor-like DNA-binding domains"/>
    <property type="match status" value="1"/>
</dbReference>
<dbReference type="PANTHER" id="PTHR46797">
    <property type="entry name" value="HTH-TYPE TRANSCRIPTIONAL REGULATOR"/>
    <property type="match status" value="1"/>
</dbReference>
<evidence type="ECO:0000259" key="2">
    <source>
        <dbReference type="PROSITE" id="PS50943"/>
    </source>
</evidence>
<dbReference type="CDD" id="cd00093">
    <property type="entry name" value="HTH_XRE"/>
    <property type="match status" value="1"/>
</dbReference>
<dbReference type="Proteomes" id="UP000245702">
    <property type="component" value="Unassembled WGS sequence"/>
</dbReference>
<reference evidence="3 4" key="1">
    <citation type="submission" date="2016-01" db="EMBL/GenBank/DDBJ databases">
        <authorList>
            <person name="Brown R."/>
        </authorList>
    </citation>
    <scope>NUCLEOTIDE SEQUENCE [LARGE SCALE GENOMIC DNA]</scope>
    <source>
        <strain evidence="3">Sporomusa sphaeroides DSM 2875</strain>
    </source>
</reference>
<dbReference type="PANTHER" id="PTHR46797:SF1">
    <property type="entry name" value="METHYLPHOSPHONATE SYNTHASE"/>
    <property type="match status" value="1"/>
</dbReference>
<evidence type="ECO:0000256" key="1">
    <source>
        <dbReference type="ARBA" id="ARBA00023125"/>
    </source>
</evidence>
<dbReference type="InterPro" id="IPR010982">
    <property type="entry name" value="Lambda_DNA-bd_dom_sf"/>
</dbReference>
<dbReference type="InterPro" id="IPR050807">
    <property type="entry name" value="TransReg_Diox_bact_type"/>
</dbReference>
<dbReference type="PROSITE" id="PS50943">
    <property type="entry name" value="HTH_CROC1"/>
    <property type="match status" value="1"/>
</dbReference>